<dbReference type="Proteomes" id="UP000095287">
    <property type="component" value="Unplaced"/>
</dbReference>
<name>A0A1I7ZS95_9BILA</name>
<dbReference type="WBParaSite" id="L893_g29419.t1">
    <property type="protein sequence ID" value="L893_g29419.t1"/>
    <property type="gene ID" value="L893_g29419"/>
</dbReference>
<sequence length="634" mass="72132">MAQPELVELETTIEELKQRNYALEVQLRIVRGQLPRVQNLNEAKLQDEVLRLGDDVAQLQNERVRFATDLEEANKLAERLMAEKNTMKKDYDTSLEELKDKVVKITRESNENYRLYMDQKQLVALMKADMERVGVVGRPSMDMSTATSDGNMSIMSERDKELMRLTSTVFQTKMEAEKRSRELQQELEKAKEQIGKRDDMIRQLITKNSGAEKKVKEVENLLEQERSMYRTYLDKTEAAVRNREQEDCSKVEEGGDQLGLQSRIEDVAERHLHLQADRSLSDSVAQIYMSQVDLPNASARPDDSVMSTTYNNMSLSFAFNQAAISGSGDIDQLAAIANTLFKKLRATAGTLRTILGGGNPHVVELEASIRELEASIQTSFVEGVGSVKKELDRMQTLLSKKDGEIDELKEKLEDAEKAALMAPDEKELDSMKALLSEKDDEIDELKKKLEDALEVAPDVNELDRMQALVSKKDEEIDELKEKLDDALMALDENELDRIQSLLSKKDEEIDELKRKLEDVEKDVLTALEENESDRGHSIGWNVSKCIERLERVDASANNIVQLLKGVGTLPVLPHTLDTMMTFARQARDDAYKCVKFLRTVDKENQTQNSMMIGFDLRLRRYSLLEPVAQFPDLD</sequence>
<dbReference type="AlphaFoldDB" id="A0A1I7ZS95"/>
<evidence type="ECO:0000313" key="3">
    <source>
        <dbReference type="WBParaSite" id="L893_g29419.t1"/>
    </source>
</evidence>
<feature type="coiled-coil region" evidence="1">
    <location>
        <begin position="391"/>
        <end position="529"/>
    </location>
</feature>
<keyword evidence="2" id="KW-1185">Reference proteome</keyword>
<organism evidence="2 3">
    <name type="scientific">Steinernema glaseri</name>
    <dbReference type="NCBI Taxonomy" id="37863"/>
    <lineage>
        <taxon>Eukaryota</taxon>
        <taxon>Metazoa</taxon>
        <taxon>Ecdysozoa</taxon>
        <taxon>Nematoda</taxon>
        <taxon>Chromadorea</taxon>
        <taxon>Rhabditida</taxon>
        <taxon>Tylenchina</taxon>
        <taxon>Panagrolaimomorpha</taxon>
        <taxon>Strongyloidoidea</taxon>
        <taxon>Steinernematidae</taxon>
        <taxon>Steinernema</taxon>
    </lineage>
</organism>
<evidence type="ECO:0000256" key="1">
    <source>
        <dbReference type="SAM" id="Coils"/>
    </source>
</evidence>
<keyword evidence="1" id="KW-0175">Coiled coil</keyword>
<evidence type="ECO:0000313" key="2">
    <source>
        <dbReference type="Proteomes" id="UP000095287"/>
    </source>
</evidence>
<reference evidence="3" key="1">
    <citation type="submission" date="2016-11" db="UniProtKB">
        <authorList>
            <consortium name="WormBaseParasite"/>
        </authorList>
    </citation>
    <scope>IDENTIFICATION</scope>
</reference>
<proteinExistence type="predicted"/>
<feature type="coiled-coil region" evidence="1">
    <location>
        <begin position="6"/>
        <end position="108"/>
    </location>
</feature>
<feature type="coiled-coil region" evidence="1">
    <location>
        <begin position="173"/>
        <end position="228"/>
    </location>
</feature>
<protein>
    <submittedName>
        <fullName evidence="3">Dynactin domain-containing protein</fullName>
    </submittedName>
</protein>
<accession>A0A1I7ZS95</accession>